<organism evidence="1 2">
    <name type="scientific">Pistacia atlantica</name>
    <dbReference type="NCBI Taxonomy" id="434234"/>
    <lineage>
        <taxon>Eukaryota</taxon>
        <taxon>Viridiplantae</taxon>
        <taxon>Streptophyta</taxon>
        <taxon>Embryophyta</taxon>
        <taxon>Tracheophyta</taxon>
        <taxon>Spermatophyta</taxon>
        <taxon>Magnoliopsida</taxon>
        <taxon>eudicotyledons</taxon>
        <taxon>Gunneridae</taxon>
        <taxon>Pentapetalae</taxon>
        <taxon>rosids</taxon>
        <taxon>malvids</taxon>
        <taxon>Sapindales</taxon>
        <taxon>Anacardiaceae</taxon>
        <taxon>Pistacia</taxon>
    </lineage>
</organism>
<accession>A0ACC1AUG6</accession>
<keyword evidence="2" id="KW-1185">Reference proteome</keyword>
<gene>
    <name evidence="1" type="ORF">Patl1_14544</name>
</gene>
<protein>
    <submittedName>
        <fullName evidence="1">Uncharacterized protein</fullName>
    </submittedName>
</protein>
<evidence type="ECO:0000313" key="2">
    <source>
        <dbReference type="Proteomes" id="UP001164250"/>
    </source>
</evidence>
<evidence type="ECO:0000313" key="1">
    <source>
        <dbReference type="EMBL" id="KAJ0090233.1"/>
    </source>
</evidence>
<comment type="caution">
    <text evidence="1">The sequence shown here is derived from an EMBL/GenBank/DDBJ whole genome shotgun (WGS) entry which is preliminary data.</text>
</comment>
<proteinExistence type="predicted"/>
<reference evidence="2" key="1">
    <citation type="journal article" date="2023" name="G3 (Bethesda)">
        <title>Genome assembly and association tests identify interacting loci associated with vigor, precocity, and sex in interspecific pistachio rootstocks.</title>
        <authorList>
            <person name="Palmer W."/>
            <person name="Jacygrad E."/>
            <person name="Sagayaradj S."/>
            <person name="Cavanaugh K."/>
            <person name="Han R."/>
            <person name="Bertier L."/>
            <person name="Beede B."/>
            <person name="Kafkas S."/>
            <person name="Golino D."/>
            <person name="Preece J."/>
            <person name="Michelmore R."/>
        </authorList>
    </citation>
    <scope>NUCLEOTIDE SEQUENCE [LARGE SCALE GENOMIC DNA]</scope>
</reference>
<name>A0ACC1AUG6_9ROSI</name>
<dbReference type="EMBL" id="CM047904">
    <property type="protein sequence ID" value="KAJ0090233.1"/>
    <property type="molecule type" value="Genomic_DNA"/>
</dbReference>
<dbReference type="Proteomes" id="UP001164250">
    <property type="component" value="Chromosome 8"/>
</dbReference>
<sequence>MAVITVKPSLRLMYKEGGLYLLGRTRALQTLPWSRILELKSEPSKRGQFCKLVSPSCGLHFRGKEQEVIEGIISSLIVHLVKRTCSSLNEDVIFINRSIKSLNDFHFSGDVTFIDVTFIDDNSQFCIQCLIRKLASEAYIEQCVVFSVSQRISVVAESLLFSDPFDAAFPSMHECMFLM</sequence>